<sequence>MTYSSKMLKDAQAKELCDLELECDGVRLTVHRIVVWNESEVIKTACKSNFMPKKEGRTNVIQIRDFSLATVKRMVQYMYLGDYTLKNDFRWASEVQEIAQPTVETILNPPTAATTDTQSDLICFTEAAPKTTASTPPTTAEALRPHLEMSMIAGYYMLPGLEALALKRIKTTASEQPWSPAGFDDLVSEVYPSIPHEATRGYLCTMVVEHLNDFPNNENLFPHLFSRQVISILKSFELEVSCLKLQKDHMERKFREMKANLEFINDICECRHCGEAFQSYIQLGGRNSSNCKLRCRECWTRHEPLA</sequence>
<accession>A0ACD1GFM5</accession>
<proteinExistence type="predicted"/>
<dbReference type="Proteomes" id="UP000249057">
    <property type="component" value="Unassembled WGS sequence"/>
</dbReference>
<name>A0ACD1GFM5_9EURO</name>
<keyword evidence="2" id="KW-1185">Reference proteome</keyword>
<evidence type="ECO:0000313" key="2">
    <source>
        <dbReference type="Proteomes" id="UP000249057"/>
    </source>
</evidence>
<evidence type="ECO:0000313" key="1">
    <source>
        <dbReference type="EMBL" id="RAH47965.1"/>
    </source>
</evidence>
<reference evidence="1" key="1">
    <citation type="submission" date="2018-02" db="EMBL/GenBank/DDBJ databases">
        <title>The genomes of Aspergillus section Nigri reveals drivers in fungal speciation.</title>
        <authorList>
            <consortium name="DOE Joint Genome Institute"/>
            <person name="Vesth T.C."/>
            <person name="Nybo J."/>
            <person name="Theobald S."/>
            <person name="Brandl J."/>
            <person name="Frisvad J.C."/>
            <person name="Nielsen K.F."/>
            <person name="Lyhne E.K."/>
            <person name="Kogle M.E."/>
            <person name="Kuo A."/>
            <person name="Riley R."/>
            <person name="Clum A."/>
            <person name="Nolan M."/>
            <person name="Lipzen A."/>
            <person name="Salamov A."/>
            <person name="Henrissat B."/>
            <person name="Wiebenga A."/>
            <person name="De vries R.P."/>
            <person name="Grigoriev I.V."/>
            <person name="Mortensen U.H."/>
            <person name="Andersen M.R."/>
            <person name="Baker S.E."/>
        </authorList>
    </citation>
    <scope>NUCLEOTIDE SEQUENCE</scope>
    <source>
        <strain evidence="1">CBS 621.78</strain>
    </source>
</reference>
<dbReference type="EMBL" id="KZ825327">
    <property type="protein sequence ID" value="RAH47965.1"/>
    <property type="molecule type" value="Genomic_DNA"/>
</dbReference>
<gene>
    <name evidence="1" type="ORF">BO95DRAFT_480642</name>
</gene>
<organism evidence="1 2">
    <name type="scientific">Aspergillus brunneoviolaceus CBS 621.78</name>
    <dbReference type="NCBI Taxonomy" id="1450534"/>
    <lineage>
        <taxon>Eukaryota</taxon>
        <taxon>Fungi</taxon>
        <taxon>Dikarya</taxon>
        <taxon>Ascomycota</taxon>
        <taxon>Pezizomycotina</taxon>
        <taxon>Eurotiomycetes</taxon>
        <taxon>Eurotiomycetidae</taxon>
        <taxon>Eurotiales</taxon>
        <taxon>Aspergillaceae</taxon>
        <taxon>Aspergillus</taxon>
        <taxon>Aspergillus subgen. Circumdati</taxon>
    </lineage>
</organism>
<protein>
    <submittedName>
        <fullName evidence="1">Uncharacterized protein</fullName>
    </submittedName>
</protein>